<accession>N9DSK5</accession>
<evidence type="ECO:0000313" key="1">
    <source>
        <dbReference type="EMBL" id="ENW00927.1"/>
    </source>
</evidence>
<dbReference type="EMBL" id="APQG01000012">
    <property type="protein sequence ID" value="ENW00927.1"/>
    <property type="molecule type" value="Genomic_DNA"/>
</dbReference>
<dbReference type="OrthoDB" id="9966199at2"/>
<name>N9DSK5_ACIBZ</name>
<sequence length="81" mass="9004">MSFQTKVEKVLPKGKQNMHLIGYVANGVNSAEYMKSSQISSDDGGIDRREIMRILLSKHPAQTEILLHAVSDIGLQESESF</sequence>
<keyword evidence="2" id="KW-1185">Reference proteome</keyword>
<dbReference type="AlphaFoldDB" id="N9DSK5"/>
<proteinExistence type="predicted"/>
<protein>
    <submittedName>
        <fullName evidence="1">Uncharacterized protein</fullName>
    </submittedName>
</protein>
<dbReference type="RefSeq" id="WP_005029033.1">
    <property type="nucleotide sequence ID" value="NZ_KB849755.1"/>
</dbReference>
<reference evidence="1 2" key="1">
    <citation type="submission" date="2013-02" db="EMBL/GenBank/DDBJ databases">
        <title>The Genome Sequence of Acinetobacter bereziniae CIP 70.12.</title>
        <authorList>
            <consortium name="The Broad Institute Genome Sequencing Platform"/>
            <consortium name="The Broad Institute Genome Sequencing Center for Infectious Disease"/>
            <person name="Cerqueira G."/>
            <person name="Feldgarden M."/>
            <person name="Courvalin P."/>
            <person name="Perichon B."/>
            <person name="Grillot-Courvalin C."/>
            <person name="Clermont D."/>
            <person name="Rocha E."/>
            <person name="Yoon E.-J."/>
            <person name="Nemec A."/>
            <person name="Walker B."/>
            <person name="Young S.K."/>
            <person name="Zeng Q."/>
            <person name="Gargeya S."/>
            <person name="Fitzgerald M."/>
            <person name="Haas B."/>
            <person name="Abouelleil A."/>
            <person name="Alvarado L."/>
            <person name="Arachchi H.M."/>
            <person name="Berlin A.M."/>
            <person name="Chapman S.B."/>
            <person name="Dewar J."/>
            <person name="Goldberg J."/>
            <person name="Griggs A."/>
            <person name="Gujja S."/>
            <person name="Hansen M."/>
            <person name="Howarth C."/>
            <person name="Imamovic A."/>
            <person name="Larimer J."/>
            <person name="McCowan C."/>
            <person name="Murphy C."/>
            <person name="Neiman D."/>
            <person name="Pearson M."/>
            <person name="Priest M."/>
            <person name="Roberts A."/>
            <person name="Saif S."/>
            <person name="Shea T."/>
            <person name="Sisk P."/>
            <person name="Sykes S."/>
            <person name="Wortman J."/>
            <person name="Nusbaum C."/>
            <person name="Birren B."/>
        </authorList>
    </citation>
    <scope>NUCLEOTIDE SEQUENCE [LARGE SCALE GENOMIC DNA]</scope>
    <source>
        <strain evidence="1 2">CIP 70.12</strain>
    </source>
</reference>
<evidence type="ECO:0000313" key="2">
    <source>
        <dbReference type="Proteomes" id="UP000013251"/>
    </source>
</evidence>
<dbReference type="Proteomes" id="UP000013251">
    <property type="component" value="Unassembled WGS sequence"/>
</dbReference>
<dbReference type="PATRIC" id="fig|1217650.3.peg.417"/>
<comment type="caution">
    <text evidence="1">The sequence shown here is derived from an EMBL/GenBank/DDBJ whole genome shotgun (WGS) entry which is preliminary data.</text>
</comment>
<dbReference type="HOGENOM" id="CLU_2566059_0_0_6"/>
<gene>
    <name evidence="1" type="ORF">F938_00443</name>
</gene>
<organism evidence="1 2">
    <name type="scientific">Acinetobacter bereziniae LMG 1003 = CIP 70.12</name>
    <dbReference type="NCBI Taxonomy" id="981324"/>
    <lineage>
        <taxon>Bacteria</taxon>
        <taxon>Pseudomonadati</taxon>
        <taxon>Pseudomonadota</taxon>
        <taxon>Gammaproteobacteria</taxon>
        <taxon>Moraxellales</taxon>
        <taxon>Moraxellaceae</taxon>
        <taxon>Acinetobacter</taxon>
    </lineage>
</organism>